<dbReference type="AlphaFoldDB" id="A0A6N6W0A5"/>
<dbReference type="Proteomes" id="UP000463700">
    <property type="component" value="Unassembled WGS sequence"/>
</dbReference>
<reference evidence="1 2" key="1">
    <citation type="journal article" date="2020" name="Int. J. Syst. Evol. Microbiol.">
        <title>Paraburkholderia madseniana sp. nov., a phenolic acid-degrading bacterium isolated from acidic forest soil.</title>
        <authorList>
            <person name="Wilhelm R.C."/>
            <person name="Murphy S.J.L."/>
            <person name="Feriancek N.M."/>
            <person name="Karasz D.C."/>
            <person name="DeRito C.M."/>
            <person name="Newman J.D."/>
            <person name="Buckley D.H."/>
        </authorList>
    </citation>
    <scope>NUCLEOTIDE SEQUENCE [LARGE SCALE GENOMIC DNA]</scope>
    <source>
        <strain evidence="1 2">RP11</strain>
    </source>
</reference>
<name>A0A6N6W0A5_9BURK</name>
<evidence type="ECO:0000313" key="1">
    <source>
        <dbReference type="EMBL" id="KAE8753903.1"/>
    </source>
</evidence>
<dbReference type="EMBL" id="VOSW01000160">
    <property type="protein sequence ID" value="KAE8753903.1"/>
    <property type="molecule type" value="Genomic_DNA"/>
</dbReference>
<proteinExistence type="predicted"/>
<comment type="caution">
    <text evidence="1">The sequence shown here is derived from an EMBL/GenBank/DDBJ whole genome shotgun (WGS) entry which is preliminary data.</text>
</comment>
<evidence type="ECO:0000313" key="2">
    <source>
        <dbReference type="Proteomes" id="UP000463700"/>
    </source>
</evidence>
<sequence>MPSQSSGRCLRLQAGAGFWCTKVQTQSQCKHSVHCKVFF</sequence>
<gene>
    <name evidence="1" type="ORF">FSO04_42625</name>
</gene>
<accession>A0A6N6W0A5</accession>
<organism evidence="1 2">
    <name type="scientific">Paraburkholderia madseniana</name>
    <dbReference type="NCBI Taxonomy" id="2599607"/>
    <lineage>
        <taxon>Bacteria</taxon>
        <taxon>Pseudomonadati</taxon>
        <taxon>Pseudomonadota</taxon>
        <taxon>Betaproteobacteria</taxon>
        <taxon>Burkholderiales</taxon>
        <taxon>Burkholderiaceae</taxon>
        <taxon>Paraburkholderia</taxon>
    </lineage>
</organism>
<protein>
    <submittedName>
        <fullName evidence="1">Uncharacterized protein</fullName>
    </submittedName>
</protein>